<dbReference type="PANTHER" id="PTHR34219">
    <property type="entry name" value="IRON-REGULATED INNER MEMBRANE PROTEIN-RELATED"/>
    <property type="match status" value="1"/>
</dbReference>
<feature type="transmembrane region" description="Helical" evidence="1">
    <location>
        <begin position="237"/>
        <end position="259"/>
    </location>
</feature>
<dbReference type="Pfam" id="PF03929">
    <property type="entry name" value="PepSY_TM"/>
    <property type="match status" value="1"/>
</dbReference>
<comment type="caution">
    <text evidence="2">The sequence shown here is derived from an EMBL/GenBank/DDBJ whole genome shotgun (WGS) entry which is preliminary data.</text>
</comment>
<organism evidence="2 3">
    <name type="scientific">Pedobacter yulinensis</name>
    <dbReference type="NCBI Taxonomy" id="2126353"/>
    <lineage>
        <taxon>Bacteria</taxon>
        <taxon>Pseudomonadati</taxon>
        <taxon>Bacteroidota</taxon>
        <taxon>Sphingobacteriia</taxon>
        <taxon>Sphingobacteriales</taxon>
        <taxon>Sphingobacteriaceae</taxon>
        <taxon>Pedobacter</taxon>
    </lineage>
</organism>
<protein>
    <submittedName>
        <fullName evidence="2">PepSY domain-containing protein</fullName>
    </submittedName>
</protein>
<keyword evidence="1" id="KW-1133">Transmembrane helix</keyword>
<feature type="transmembrane region" description="Helical" evidence="1">
    <location>
        <begin position="184"/>
        <end position="204"/>
    </location>
</feature>
<accession>A0A2T3HN65</accession>
<name>A0A2T3HN65_9SPHI</name>
<dbReference type="OrthoDB" id="111691at2"/>
<feature type="transmembrane region" description="Helical" evidence="1">
    <location>
        <begin position="37"/>
        <end position="62"/>
    </location>
</feature>
<dbReference type="InterPro" id="IPR005625">
    <property type="entry name" value="PepSY-ass_TM"/>
</dbReference>
<reference evidence="2 3" key="1">
    <citation type="submission" date="2018-03" db="EMBL/GenBank/DDBJ databases">
        <authorList>
            <person name="Keele B.F."/>
        </authorList>
    </citation>
    <scope>NUCLEOTIDE SEQUENCE [LARGE SCALE GENOMIC DNA]</scope>
    <source>
        <strain evidence="2 3">YL28-9</strain>
    </source>
</reference>
<dbReference type="Proteomes" id="UP000240912">
    <property type="component" value="Unassembled WGS sequence"/>
</dbReference>
<dbReference type="PANTHER" id="PTHR34219:SF3">
    <property type="entry name" value="BLL7967 PROTEIN"/>
    <property type="match status" value="1"/>
</dbReference>
<evidence type="ECO:0000256" key="1">
    <source>
        <dbReference type="SAM" id="Phobius"/>
    </source>
</evidence>
<sequence>MIGTAPAAKKTAISGLRSLLRRRKKSKKSAFRRITGWLHLWLGLASGLIVFIISLTGCLFVFQQEINELLYPQAFYVQTPPSGQQPLPLNTLKANAERALGGNKKISFITTFRDPGRTWQFGTYQVGDPNAATYFGVIDYYDMVSVDPYSGEVTKVFDYKHNFFNIVKMIHWSLLLNDNPGQKIVGVATLIFIVLLFTGLIMWWPKKWNRANRDKSFRIKWKAGFKRLNYDLHNVPGFYAMLVALVLALTGLVWAFQWFQQTVYVVASGSTAPPATRLTKSDSTAVPASDPLQAAFTQAGKILPDADRIGLSPAAPGKEAVIYVTGYRGLETYYDTDELQFDQFTGKLLDRRNYSEKNAGEKIIGMNYDIHVGAIWGLPGKILAFCASFIAGSLPITGFIIWWGKKKKRPASRMAQ</sequence>
<keyword evidence="3" id="KW-1185">Reference proteome</keyword>
<feature type="transmembrane region" description="Helical" evidence="1">
    <location>
        <begin position="382"/>
        <end position="404"/>
    </location>
</feature>
<dbReference type="EMBL" id="PYLS01000005">
    <property type="protein sequence ID" value="PST83833.1"/>
    <property type="molecule type" value="Genomic_DNA"/>
</dbReference>
<keyword evidence="1" id="KW-0472">Membrane</keyword>
<evidence type="ECO:0000313" key="2">
    <source>
        <dbReference type="EMBL" id="PST83833.1"/>
    </source>
</evidence>
<dbReference type="AlphaFoldDB" id="A0A2T3HN65"/>
<evidence type="ECO:0000313" key="3">
    <source>
        <dbReference type="Proteomes" id="UP000240912"/>
    </source>
</evidence>
<gene>
    <name evidence="2" type="ORF">C7T94_12270</name>
</gene>
<proteinExistence type="predicted"/>
<keyword evidence="1" id="KW-0812">Transmembrane</keyword>